<protein>
    <recommendedName>
        <fullName evidence="5">Outer membrane protein beta-barrel domain-containing protein</fullName>
    </recommendedName>
</protein>
<organism evidence="3 4">
    <name type="scientific">Marivirga lumbricoides</name>
    <dbReference type="NCBI Taxonomy" id="1046115"/>
    <lineage>
        <taxon>Bacteria</taxon>
        <taxon>Pseudomonadati</taxon>
        <taxon>Bacteroidota</taxon>
        <taxon>Cytophagia</taxon>
        <taxon>Cytophagales</taxon>
        <taxon>Marivirgaceae</taxon>
        <taxon>Marivirga</taxon>
    </lineage>
</organism>
<keyword evidence="2" id="KW-0472">Membrane</keyword>
<evidence type="ECO:0008006" key="5">
    <source>
        <dbReference type="Google" id="ProtNLM"/>
    </source>
</evidence>
<feature type="compositionally biased region" description="Polar residues" evidence="1">
    <location>
        <begin position="132"/>
        <end position="144"/>
    </location>
</feature>
<accession>A0ABQ1NA10</accession>
<feature type="compositionally biased region" description="Polar residues" evidence="1">
    <location>
        <begin position="65"/>
        <end position="79"/>
    </location>
</feature>
<proteinExistence type="predicted"/>
<evidence type="ECO:0000313" key="4">
    <source>
        <dbReference type="Proteomes" id="UP000636010"/>
    </source>
</evidence>
<keyword evidence="2" id="KW-0812">Transmembrane</keyword>
<evidence type="ECO:0000313" key="3">
    <source>
        <dbReference type="EMBL" id="GGC55999.1"/>
    </source>
</evidence>
<evidence type="ECO:0000256" key="2">
    <source>
        <dbReference type="SAM" id="Phobius"/>
    </source>
</evidence>
<feature type="region of interest" description="Disordered" evidence="1">
    <location>
        <begin position="65"/>
        <end position="84"/>
    </location>
</feature>
<reference evidence="4" key="1">
    <citation type="journal article" date="2019" name="Int. J. Syst. Evol. Microbiol.">
        <title>The Global Catalogue of Microorganisms (GCM) 10K type strain sequencing project: providing services to taxonomists for standard genome sequencing and annotation.</title>
        <authorList>
            <consortium name="The Broad Institute Genomics Platform"/>
            <consortium name="The Broad Institute Genome Sequencing Center for Infectious Disease"/>
            <person name="Wu L."/>
            <person name="Ma J."/>
        </authorList>
    </citation>
    <scope>NUCLEOTIDE SEQUENCE [LARGE SCALE GENOMIC DNA]</scope>
    <source>
        <strain evidence="4">CGMCC 1.10832</strain>
    </source>
</reference>
<evidence type="ECO:0000256" key="1">
    <source>
        <dbReference type="SAM" id="MobiDB-lite"/>
    </source>
</evidence>
<name>A0ABQ1NA10_9BACT</name>
<comment type="caution">
    <text evidence="3">The sequence shown here is derived from an EMBL/GenBank/DDBJ whole genome shotgun (WGS) entry which is preliminary data.</text>
</comment>
<gene>
    <name evidence="3" type="ORF">GCM10011506_47100</name>
</gene>
<keyword evidence="2" id="KW-1133">Transmembrane helix</keyword>
<keyword evidence="4" id="KW-1185">Reference proteome</keyword>
<dbReference type="Proteomes" id="UP000636010">
    <property type="component" value="Unassembled WGS sequence"/>
</dbReference>
<feature type="transmembrane region" description="Helical" evidence="2">
    <location>
        <begin position="37"/>
        <end position="57"/>
    </location>
</feature>
<sequence>MKNKDWKNKISNHAPEVNDNFWDDIEQRLPKKRTNRVVVPLILLGLLLLSVLTFIVYTESSVTKNKSSSVAMQSPNSEDSTIKDDQKGLLQSIKDQKAAKKIALNLEDTTTKFDHTKYVAKEEKNRIERNTSENSKNESLNTYLSSDNRGTSFSDIKKPIEFTFDQLKSRGIAEVTLPLIDITPVPVIIVKTSEEDKKADRDKAIKLYFNTSLFSAYHKINPNLLDDKVIKYIDNPAFSWDRLGYKLSGGINKKVSDRLYIYLGISYLYQSQRITYGYENTQNTSITVESPQENTLQIRPNKVIAEEVLDVKNQSAGLHVGLAYKLVQRVHYSQAIDLQLDLQHQMGDKSFYGAQQYYVNLAYNNLYQLNSWLSFKVSPVISYTINEFAGQSNRSISLKPYSLGIDFGLTIHLKH</sequence>
<dbReference type="RefSeq" id="WP_188467819.1">
    <property type="nucleotide sequence ID" value="NZ_BAABHU010000026.1"/>
</dbReference>
<feature type="region of interest" description="Disordered" evidence="1">
    <location>
        <begin position="124"/>
        <end position="144"/>
    </location>
</feature>
<dbReference type="EMBL" id="BMEC01000026">
    <property type="protein sequence ID" value="GGC55999.1"/>
    <property type="molecule type" value="Genomic_DNA"/>
</dbReference>